<dbReference type="GO" id="GO:0000160">
    <property type="term" value="P:phosphorelay signal transduction system"/>
    <property type="evidence" value="ECO:0007669"/>
    <property type="project" value="InterPro"/>
</dbReference>
<dbReference type="HOGENOM" id="CLU_1552755_0_0_3"/>
<dbReference type="Pfam" id="PF00072">
    <property type="entry name" value="Response_reg"/>
    <property type="match status" value="1"/>
</dbReference>
<organism evidence="3 4">
    <name type="scientific">Gloeothece citriformis (strain PCC 7424)</name>
    <name type="common">Cyanothece sp. (strain PCC 7424)</name>
    <dbReference type="NCBI Taxonomy" id="65393"/>
    <lineage>
        <taxon>Bacteria</taxon>
        <taxon>Bacillati</taxon>
        <taxon>Cyanobacteriota</taxon>
        <taxon>Cyanophyceae</taxon>
        <taxon>Oscillatoriophycideae</taxon>
        <taxon>Chroococcales</taxon>
        <taxon>Aphanothecaceae</taxon>
        <taxon>Gloeothece</taxon>
        <taxon>Gloeothece citriformis</taxon>
    </lineage>
</organism>
<proteinExistence type="predicted"/>
<reference evidence="4" key="1">
    <citation type="journal article" date="2011" name="MBio">
        <title>Novel metabolic attributes of the genus Cyanothece, comprising a group of unicellular nitrogen-fixing Cyanobacteria.</title>
        <authorList>
            <person name="Bandyopadhyay A."/>
            <person name="Elvitigala T."/>
            <person name="Welsh E."/>
            <person name="Stockel J."/>
            <person name="Liberton M."/>
            <person name="Min H."/>
            <person name="Sherman L.A."/>
            <person name="Pakrasi H.B."/>
        </authorList>
    </citation>
    <scope>NUCLEOTIDE SEQUENCE [LARGE SCALE GENOMIC DNA]</scope>
    <source>
        <strain evidence="4">PCC 7424</strain>
    </source>
</reference>
<feature type="modified residue" description="4-aspartylphosphate" evidence="1">
    <location>
        <position position="88"/>
    </location>
</feature>
<dbReference type="PROSITE" id="PS50110">
    <property type="entry name" value="RESPONSE_REGULATORY"/>
    <property type="match status" value="1"/>
</dbReference>
<dbReference type="InterPro" id="IPR011006">
    <property type="entry name" value="CheY-like_superfamily"/>
</dbReference>
<dbReference type="RefSeq" id="WP_015956080.1">
    <property type="nucleotide sequence ID" value="NC_011729.1"/>
</dbReference>
<dbReference type="InterPro" id="IPR001789">
    <property type="entry name" value="Sig_transdc_resp-reg_receiver"/>
</dbReference>
<name>B7KLC3_GLOC7</name>
<evidence type="ECO:0000313" key="4">
    <source>
        <dbReference type="Proteomes" id="UP000002384"/>
    </source>
</evidence>
<evidence type="ECO:0000256" key="1">
    <source>
        <dbReference type="PROSITE-ProRule" id="PRU00169"/>
    </source>
</evidence>
<dbReference type="SMART" id="SM00448">
    <property type="entry name" value="REC"/>
    <property type="match status" value="1"/>
</dbReference>
<dbReference type="OrthoDB" id="9759601at2"/>
<keyword evidence="1" id="KW-0597">Phosphoprotein</keyword>
<dbReference type="Proteomes" id="UP000002384">
    <property type="component" value="Chromosome"/>
</dbReference>
<gene>
    <name evidence="3" type="ordered locus">PCC7424_4124</name>
</gene>
<keyword evidence="4" id="KW-1185">Reference proteome</keyword>
<evidence type="ECO:0000313" key="3">
    <source>
        <dbReference type="EMBL" id="ACK72495.1"/>
    </source>
</evidence>
<dbReference type="STRING" id="65393.PCC7424_4124"/>
<dbReference type="Gene3D" id="3.40.50.2300">
    <property type="match status" value="1"/>
</dbReference>
<protein>
    <submittedName>
        <fullName evidence="3">Response regulator receiver protein</fullName>
    </submittedName>
</protein>
<evidence type="ECO:0000259" key="2">
    <source>
        <dbReference type="PROSITE" id="PS50110"/>
    </source>
</evidence>
<accession>B7KLC3</accession>
<dbReference type="SUPFAM" id="SSF52172">
    <property type="entry name" value="CheY-like"/>
    <property type="match status" value="1"/>
</dbReference>
<dbReference type="KEGG" id="cyc:PCC7424_4124"/>
<feature type="domain" description="Response regulatory" evidence="2">
    <location>
        <begin position="33"/>
        <end position="157"/>
    </location>
</feature>
<sequence length="172" mass="19881">MMTLESINLSIFTEKEKQPKLKSKNNDLASPWKILIVDDEIAIHEMTKLALNDFTFKRKNLTFLSAYSVQDAKQMIKTHPDIVLMFLDVMMERDRTGLEVVEYIRKVLDNQLIRIVMRAGHANIMSEDIVSLNYDINDYKVKTALTIDKLSFVVLQGLKSYQQKAITQAKLL</sequence>
<dbReference type="eggNOG" id="COG0784">
    <property type="taxonomic scope" value="Bacteria"/>
</dbReference>
<dbReference type="EMBL" id="CP001291">
    <property type="protein sequence ID" value="ACK72495.1"/>
    <property type="molecule type" value="Genomic_DNA"/>
</dbReference>
<dbReference type="AlphaFoldDB" id="B7KLC3"/>